<evidence type="ECO:0000313" key="2">
    <source>
        <dbReference type="EMBL" id="CAE0267827.1"/>
    </source>
</evidence>
<sequence length="332" mass="37849">MEKTSLCQLGYRHAFLLPPLLLAMAEKVPARSHVYQRLYGRGTFLFLAAAKECHFVTSQMKAMRGRKAKVEYNKMMEDAAVVVEEVAKIRSLSRLTAFRIHLFASTLLTLAHASSAQLQQGGKFISSRLRRARSRALTALKGGGERGENEREEEGEGEEQKGETGTKTKKKRGRGKTKEDHIEQLHALRHIHHEQIQRPVASSSLAHKGARRFLEMIERVEHRERESTQKEGTKKRAALIGMEREAGLEDPPAFERNNPGTSVHAASRPLEREEDTKRSERRESPKEKQEKRKRKEEKEEDQGDTGSDDELPLFSRLTAKRRSSRLPFSPPR</sequence>
<feature type="compositionally biased region" description="Acidic residues" evidence="1">
    <location>
        <begin position="298"/>
        <end position="311"/>
    </location>
</feature>
<accession>A0A7S3GIW7</accession>
<gene>
    <name evidence="2" type="ORF">PBIL07802_LOCUS30173</name>
</gene>
<feature type="region of interest" description="Disordered" evidence="1">
    <location>
        <begin position="137"/>
        <end position="180"/>
    </location>
</feature>
<evidence type="ECO:0000256" key="1">
    <source>
        <dbReference type="SAM" id="MobiDB-lite"/>
    </source>
</evidence>
<reference evidence="2" key="1">
    <citation type="submission" date="2021-01" db="EMBL/GenBank/DDBJ databases">
        <authorList>
            <person name="Corre E."/>
            <person name="Pelletier E."/>
            <person name="Niang G."/>
            <person name="Scheremetjew M."/>
            <person name="Finn R."/>
            <person name="Kale V."/>
            <person name="Holt S."/>
            <person name="Cochrane G."/>
            <person name="Meng A."/>
            <person name="Brown T."/>
            <person name="Cohen L."/>
        </authorList>
    </citation>
    <scope>NUCLEOTIDE SEQUENCE</scope>
    <source>
        <strain evidence="2">NIES-2562</strain>
    </source>
</reference>
<protein>
    <submittedName>
        <fullName evidence="2">Uncharacterized protein</fullName>
    </submittedName>
</protein>
<dbReference type="AlphaFoldDB" id="A0A7S3GIW7"/>
<feature type="compositionally biased region" description="Basic and acidic residues" evidence="1">
    <location>
        <begin position="220"/>
        <end position="234"/>
    </location>
</feature>
<name>A0A7S3GIW7_9EUKA</name>
<organism evidence="2">
    <name type="scientific">Palpitomonas bilix</name>
    <dbReference type="NCBI Taxonomy" id="652834"/>
    <lineage>
        <taxon>Eukaryota</taxon>
        <taxon>Eukaryota incertae sedis</taxon>
    </lineage>
</organism>
<feature type="compositionally biased region" description="Basic and acidic residues" evidence="1">
    <location>
        <begin position="269"/>
        <end position="290"/>
    </location>
</feature>
<feature type="region of interest" description="Disordered" evidence="1">
    <location>
        <begin position="220"/>
        <end position="332"/>
    </location>
</feature>
<dbReference type="EMBL" id="HBIB01045949">
    <property type="protein sequence ID" value="CAE0267827.1"/>
    <property type="molecule type" value="Transcribed_RNA"/>
</dbReference>
<proteinExistence type="predicted"/>